<evidence type="ECO:0000256" key="1">
    <source>
        <dbReference type="ARBA" id="ARBA00005254"/>
    </source>
</evidence>
<organism evidence="4 5">
    <name type="scientific">Microbulbifer thermotolerans</name>
    <dbReference type="NCBI Taxonomy" id="252514"/>
    <lineage>
        <taxon>Bacteria</taxon>
        <taxon>Pseudomonadati</taxon>
        <taxon>Pseudomonadota</taxon>
        <taxon>Gammaproteobacteria</taxon>
        <taxon>Cellvibrionales</taxon>
        <taxon>Microbulbiferaceae</taxon>
        <taxon>Microbulbifer</taxon>
    </lineage>
</organism>
<dbReference type="PANTHER" id="PTHR11941">
    <property type="entry name" value="ENOYL-COA HYDRATASE-RELATED"/>
    <property type="match status" value="1"/>
</dbReference>
<protein>
    <submittedName>
        <fullName evidence="4">Enoyl-CoA hydratase</fullName>
    </submittedName>
</protein>
<comment type="similarity">
    <text evidence="1 3">Belongs to the enoyl-CoA hydratase/isomerase family.</text>
</comment>
<dbReference type="OrthoDB" id="9775794at2"/>
<gene>
    <name evidence="4" type="ORF">A3224_10125</name>
</gene>
<dbReference type="PROSITE" id="PS00166">
    <property type="entry name" value="ENOYL_COA_HYDRATASE"/>
    <property type="match status" value="1"/>
</dbReference>
<dbReference type="CDD" id="cd06558">
    <property type="entry name" value="crotonase-like"/>
    <property type="match status" value="1"/>
</dbReference>
<sequence length="264" mass="28474">MRENRTHNAISIQTSPTGVARITLNLPPANAYYEAFLREIGDAVDTLEKNDAIRVVIIESALEKFFCAGADIKVFANNTVQENLALVSQARTNALAIENSSKIYIAQIAGHCLGGGLEIALACDFIFASEGDYRFGLPEIKLGLIPGNGGTQRLLRRIGFRAALEILLTGDTFGVAQANELGLLDGLYSRTGLREGTQNFAEELAQGPGRASTAIKRALREGCSLPLDRALALESELADSLYETADAKEGLSAFLEKRKPVFNQ</sequence>
<dbReference type="PANTHER" id="PTHR11941:SF54">
    <property type="entry name" value="ENOYL-COA HYDRATASE, MITOCHONDRIAL"/>
    <property type="match status" value="1"/>
</dbReference>
<dbReference type="SUPFAM" id="SSF52096">
    <property type="entry name" value="ClpP/crotonase"/>
    <property type="match status" value="1"/>
</dbReference>
<keyword evidence="2" id="KW-0456">Lyase</keyword>
<evidence type="ECO:0000256" key="3">
    <source>
        <dbReference type="RuleBase" id="RU003707"/>
    </source>
</evidence>
<dbReference type="InterPro" id="IPR014748">
    <property type="entry name" value="Enoyl-CoA_hydra_C"/>
</dbReference>
<dbReference type="Gene3D" id="1.10.12.10">
    <property type="entry name" value="Lyase 2-enoyl-coa Hydratase, Chain A, domain 2"/>
    <property type="match status" value="1"/>
</dbReference>
<dbReference type="GO" id="GO:0006635">
    <property type="term" value="P:fatty acid beta-oxidation"/>
    <property type="evidence" value="ECO:0007669"/>
    <property type="project" value="TreeGrafter"/>
</dbReference>
<dbReference type="GO" id="GO:0016836">
    <property type="term" value="F:hydro-lyase activity"/>
    <property type="evidence" value="ECO:0007669"/>
    <property type="project" value="UniProtKB-ARBA"/>
</dbReference>
<dbReference type="FunFam" id="1.10.12.10:FF:000001">
    <property type="entry name" value="Probable enoyl-CoA hydratase, mitochondrial"/>
    <property type="match status" value="1"/>
</dbReference>
<evidence type="ECO:0000313" key="5">
    <source>
        <dbReference type="Proteomes" id="UP000076077"/>
    </source>
</evidence>
<dbReference type="AlphaFoldDB" id="A0A143HMH2"/>
<evidence type="ECO:0000313" key="4">
    <source>
        <dbReference type="EMBL" id="AMX02888.1"/>
    </source>
</evidence>
<dbReference type="InterPro" id="IPR001753">
    <property type="entry name" value="Enoyl-CoA_hydra/iso"/>
</dbReference>
<dbReference type="GeneID" id="76608407"/>
<reference evidence="5" key="1">
    <citation type="submission" date="2016-03" db="EMBL/GenBank/DDBJ databases">
        <authorList>
            <person name="Lee Y.-S."/>
            <person name="Choi Y.-L."/>
        </authorList>
    </citation>
    <scope>NUCLEOTIDE SEQUENCE [LARGE SCALE GENOMIC DNA]</scope>
    <source>
        <strain evidence="5">DAU221</strain>
    </source>
</reference>
<dbReference type="InterPro" id="IPR029045">
    <property type="entry name" value="ClpP/crotonase-like_dom_sf"/>
</dbReference>
<dbReference type="Gene3D" id="3.90.226.10">
    <property type="entry name" value="2-enoyl-CoA Hydratase, Chain A, domain 1"/>
    <property type="match status" value="1"/>
</dbReference>
<dbReference type="Proteomes" id="UP000076077">
    <property type="component" value="Chromosome"/>
</dbReference>
<dbReference type="InterPro" id="IPR018376">
    <property type="entry name" value="Enoyl-CoA_hyd/isom_CS"/>
</dbReference>
<dbReference type="STRING" id="252514.A3224_10125"/>
<dbReference type="Pfam" id="PF00378">
    <property type="entry name" value="ECH_1"/>
    <property type="match status" value="1"/>
</dbReference>
<dbReference type="EMBL" id="CP014864">
    <property type="protein sequence ID" value="AMX02888.1"/>
    <property type="molecule type" value="Genomic_DNA"/>
</dbReference>
<name>A0A143HMH2_MICTH</name>
<dbReference type="RefSeq" id="WP_067154048.1">
    <property type="nucleotide sequence ID" value="NZ_CP014864.1"/>
</dbReference>
<dbReference type="KEGG" id="mthd:A3224_10125"/>
<proteinExistence type="inferred from homology"/>
<evidence type="ECO:0000256" key="2">
    <source>
        <dbReference type="ARBA" id="ARBA00023239"/>
    </source>
</evidence>
<accession>A0A143HMH2</accession>
<keyword evidence="5" id="KW-1185">Reference proteome</keyword>